<dbReference type="InterPro" id="IPR009057">
    <property type="entry name" value="Homeodomain-like_sf"/>
</dbReference>
<evidence type="ECO:0000313" key="5">
    <source>
        <dbReference type="Proteomes" id="UP001549104"/>
    </source>
</evidence>
<feature type="DNA-binding region" description="H-T-H motif" evidence="2">
    <location>
        <begin position="35"/>
        <end position="54"/>
    </location>
</feature>
<gene>
    <name evidence="4" type="ORF">ABIC55_002117</name>
</gene>
<evidence type="ECO:0000256" key="2">
    <source>
        <dbReference type="PROSITE-ProRule" id="PRU00335"/>
    </source>
</evidence>
<dbReference type="InterPro" id="IPR050624">
    <property type="entry name" value="HTH-type_Tx_Regulator"/>
</dbReference>
<evidence type="ECO:0000256" key="1">
    <source>
        <dbReference type="ARBA" id="ARBA00023125"/>
    </source>
</evidence>
<dbReference type="PRINTS" id="PR00455">
    <property type="entry name" value="HTHTETR"/>
</dbReference>
<dbReference type="EMBL" id="JBEPME010000002">
    <property type="protein sequence ID" value="MET3657030.1"/>
    <property type="molecule type" value="Genomic_DNA"/>
</dbReference>
<dbReference type="Gene3D" id="1.10.10.60">
    <property type="entry name" value="Homeodomain-like"/>
    <property type="match status" value="1"/>
</dbReference>
<keyword evidence="1 2" id="KW-0238">DNA-binding</keyword>
<dbReference type="Gene3D" id="1.10.357.10">
    <property type="entry name" value="Tetracycline Repressor, domain 2"/>
    <property type="match status" value="1"/>
</dbReference>
<dbReference type="Proteomes" id="UP001549104">
    <property type="component" value="Unassembled WGS sequence"/>
</dbReference>
<dbReference type="InterPro" id="IPR023772">
    <property type="entry name" value="DNA-bd_HTH_TetR-type_CS"/>
</dbReference>
<dbReference type="SUPFAM" id="SSF46689">
    <property type="entry name" value="Homeodomain-like"/>
    <property type="match status" value="1"/>
</dbReference>
<protein>
    <submittedName>
        <fullName evidence="4">AcrR family transcriptional regulator</fullName>
    </submittedName>
</protein>
<reference evidence="4 5" key="1">
    <citation type="submission" date="2024-06" db="EMBL/GenBank/DDBJ databases">
        <title>Sorghum-associated microbial communities from plants grown in Nebraska, USA.</title>
        <authorList>
            <person name="Schachtman D."/>
        </authorList>
    </citation>
    <scope>NUCLEOTIDE SEQUENCE [LARGE SCALE GENOMIC DNA]</scope>
    <source>
        <strain evidence="4 5">1288</strain>
    </source>
</reference>
<dbReference type="Pfam" id="PF00440">
    <property type="entry name" value="TetR_N"/>
    <property type="match status" value="1"/>
</dbReference>
<dbReference type="PANTHER" id="PTHR43479:SF11">
    <property type="entry name" value="ACREF_ENVCD OPERON REPRESSOR-RELATED"/>
    <property type="match status" value="1"/>
</dbReference>
<dbReference type="InterPro" id="IPR001647">
    <property type="entry name" value="HTH_TetR"/>
</dbReference>
<dbReference type="PANTHER" id="PTHR43479">
    <property type="entry name" value="ACREF/ENVCD OPERON REPRESSOR-RELATED"/>
    <property type="match status" value="1"/>
</dbReference>
<feature type="domain" description="HTH tetR-type" evidence="3">
    <location>
        <begin position="12"/>
        <end position="72"/>
    </location>
</feature>
<proteinExistence type="predicted"/>
<dbReference type="PROSITE" id="PS50977">
    <property type="entry name" value="HTH_TETR_2"/>
    <property type="match status" value="1"/>
</dbReference>
<sequence length="206" mass="24034">MMKKENKQSRGKMTQKRILETALKLFTEKGYDKVTVDEICEKSESSKGSFYQHFSSKSTIFLVKFFEVDDHYAQVIEAMPEDIDVYEKISIFFHEALCIINDQMGKDLMKVIYSSALVSNDHTYFLNKDRELTRIFISFAEEIQRNQPIDSASQVEDLLMMMSQTMMGVIYYWSVSQDDRKLPELAQYVTKTMIKGLKSLNEVHLP</sequence>
<dbReference type="PROSITE" id="PS01081">
    <property type="entry name" value="HTH_TETR_1"/>
    <property type="match status" value="1"/>
</dbReference>
<evidence type="ECO:0000259" key="3">
    <source>
        <dbReference type="PROSITE" id="PS50977"/>
    </source>
</evidence>
<organism evidence="4 5">
    <name type="scientific">Sporosarcina psychrophila</name>
    <name type="common">Bacillus psychrophilus</name>
    <dbReference type="NCBI Taxonomy" id="1476"/>
    <lineage>
        <taxon>Bacteria</taxon>
        <taxon>Bacillati</taxon>
        <taxon>Bacillota</taxon>
        <taxon>Bacilli</taxon>
        <taxon>Bacillales</taxon>
        <taxon>Caryophanaceae</taxon>
        <taxon>Sporosarcina</taxon>
    </lineage>
</organism>
<name>A0ABV2K7G8_SPOPS</name>
<comment type="caution">
    <text evidence="4">The sequence shown here is derived from an EMBL/GenBank/DDBJ whole genome shotgun (WGS) entry which is preliminary data.</text>
</comment>
<evidence type="ECO:0000313" key="4">
    <source>
        <dbReference type="EMBL" id="MET3657030.1"/>
    </source>
</evidence>
<accession>A0ABV2K7G8</accession>
<keyword evidence="5" id="KW-1185">Reference proteome</keyword>